<reference evidence="2" key="1">
    <citation type="journal article" date="2019" name="Int. J. Syst. Evol. Microbiol.">
        <title>The Global Catalogue of Microorganisms (GCM) 10K type strain sequencing project: providing services to taxonomists for standard genome sequencing and annotation.</title>
        <authorList>
            <consortium name="The Broad Institute Genomics Platform"/>
            <consortium name="The Broad Institute Genome Sequencing Center for Infectious Disease"/>
            <person name="Wu L."/>
            <person name="Ma J."/>
        </authorList>
    </citation>
    <scope>NUCLEOTIDE SEQUENCE [LARGE SCALE GENOMIC DNA]</scope>
    <source>
        <strain evidence="2">PCU 347</strain>
    </source>
</reference>
<dbReference type="EMBL" id="JBHSDP010000024">
    <property type="protein sequence ID" value="MFC4330815.1"/>
    <property type="molecule type" value="Genomic_DNA"/>
</dbReference>
<dbReference type="Gene3D" id="3.30.1310.10">
    <property type="entry name" value="Nucleoid-associated protein YbaB-like domain"/>
    <property type="match status" value="1"/>
</dbReference>
<organism evidence="1 2">
    <name type="scientific">Streptomyces andamanensis</name>
    <dbReference type="NCBI Taxonomy" id="1565035"/>
    <lineage>
        <taxon>Bacteria</taxon>
        <taxon>Bacillati</taxon>
        <taxon>Actinomycetota</taxon>
        <taxon>Actinomycetes</taxon>
        <taxon>Kitasatosporales</taxon>
        <taxon>Streptomycetaceae</taxon>
        <taxon>Streptomyces</taxon>
    </lineage>
</organism>
<name>A0ABV8TJQ0_9ACTN</name>
<gene>
    <name evidence="1" type="ORF">ACFPC0_24110</name>
</gene>
<evidence type="ECO:0000313" key="2">
    <source>
        <dbReference type="Proteomes" id="UP001595824"/>
    </source>
</evidence>
<proteinExistence type="predicted"/>
<evidence type="ECO:0000313" key="1">
    <source>
        <dbReference type="EMBL" id="MFC4330815.1"/>
    </source>
</evidence>
<comment type="caution">
    <text evidence="1">The sequence shown here is derived from an EMBL/GenBank/DDBJ whole genome shotgun (WGS) entry which is preliminary data.</text>
</comment>
<dbReference type="RefSeq" id="WP_381741866.1">
    <property type="nucleotide sequence ID" value="NZ_JBHSDP010000024.1"/>
</dbReference>
<dbReference type="Proteomes" id="UP001595824">
    <property type="component" value="Unassembled WGS sequence"/>
</dbReference>
<dbReference type="Pfam" id="PF02575">
    <property type="entry name" value="YbaB_DNA_bd"/>
    <property type="match status" value="1"/>
</dbReference>
<dbReference type="InterPro" id="IPR004401">
    <property type="entry name" value="YbaB/EbfC"/>
</dbReference>
<accession>A0ABV8TJQ0</accession>
<sequence length="140" mass="14889">MNRPTGSELQDALAEFAKKHESLLKAREEMRTISVAARSKDGSVEATVGVNGEVSALRFPDNKFKEMTGKALATSVLEALTRARAEASARATAVLRTVGGAAPGGPGGSLLDRLDLDRLLDPKSFADVLAQQRQEARNRG</sequence>
<dbReference type="InterPro" id="IPR036894">
    <property type="entry name" value="YbaB-like_sf"/>
</dbReference>
<dbReference type="SUPFAM" id="SSF82607">
    <property type="entry name" value="YbaB-like"/>
    <property type="match status" value="1"/>
</dbReference>
<protein>
    <submittedName>
        <fullName evidence="1">YbaB/EbfC family nucleoid-associated protein</fullName>
    </submittedName>
</protein>
<keyword evidence="2" id="KW-1185">Reference proteome</keyword>